<proteinExistence type="predicted"/>
<sequence length="90" mass="10395">MPPPLRAAVQRRQPFPGIFRWSASVRNGRRCRLAIIDGDRIRASGKYRENPYARAFLRHYTGSSRISSRALNSVIGIIWRPGRTTTPRRF</sequence>
<keyword evidence="1" id="KW-0614">Plasmid</keyword>
<geneLocation type="plasmid" evidence="1">
    <name>pRSE21</name>
</geneLocation>
<dbReference type="AlphaFoldDB" id="A0A3Q9MQP6"/>
<organism evidence="1">
    <name type="scientific">Salmonella enterica subsp. enterica serovar Karamoja</name>
    <dbReference type="NCBI Taxonomy" id="2500153"/>
    <lineage>
        <taxon>Bacteria</taxon>
        <taxon>Pseudomonadati</taxon>
        <taxon>Pseudomonadota</taxon>
        <taxon>Gammaproteobacteria</taxon>
        <taxon>Enterobacterales</taxon>
        <taxon>Enterobacteriaceae</taxon>
        <taxon>Salmonella</taxon>
    </lineage>
</organism>
<gene>
    <name evidence="1" type="ORF">ELZ88_23910</name>
</gene>
<accession>A0A3Q9MQP6</accession>
<dbReference type="EMBL" id="CP034710">
    <property type="protein sequence ID" value="AZT39755.1"/>
    <property type="molecule type" value="Genomic_DNA"/>
</dbReference>
<reference evidence="1" key="1">
    <citation type="submission" date="2018-12" db="EMBL/GenBank/DDBJ databases">
        <title>Complete genome sequences of twenty non-typhoidal Salmonella isolates from Rwanda.</title>
        <authorList>
            <person name="Byukusenge M."/>
            <person name="Li L."/>
            <person name="Subhashinie K."/>
            <person name="Nzayirambaho M."/>
            <person name="Kuchipudi S.V."/>
            <person name="Jayarao B.M."/>
        </authorList>
    </citation>
    <scope>NUCLEOTIDE SEQUENCE</scope>
    <source>
        <strain evidence="1">RSE21</strain>
        <plasmid evidence="1">pRSE21</plasmid>
    </source>
</reference>
<name>A0A3Q9MQP6_SALET</name>
<evidence type="ECO:0000313" key="1">
    <source>
        <dbReference type="EMBL" id="AZT39755.1"/>
    </source>
</evidence>
<protein>
    <submittedName>
        <fullName evidence="1">Uncharacterized protein</fullName>
    </submittedName>
</protein>